<accession>A0AAJ1B414</accession>
<organism evidence="7 8">
    <name type="scientific">Mediterraneibacter gnavus</name>
    <name type="common">Ruminococcus gnavus</name>
    <dbReference type="NCBI Taxonomy" id="33038"/>
    <lineage>
        <taxon>Bacteria</taxon>
        <taxon>Bacillati</taxon>
        <taxon>Bacillota</taxon>
        <taxon>Clostridia</taxon>
        <taxon>Lachnospirales</taxon>
        <taxon>Lachnospiraceae</taxon>
        <taxon>Mediterraneibacter</taxon>
    </lineage>
</organism>
<evidence type="ECO:0000313" key="8">
    <source>
        <dbReference type="Proteomes" id="UP001297422"/>
    </source>
</evidence>
<keyword evidence="4 6" id="KW-1133">Transmembrane helix</keyword>
<comment type="caution">
    <text evidence="7">The sequence shown here is derived from an EMBL/GenBank/DDBJ whole genome shotgun (WGS) entry which is preliminary data.</text>
</comment>
<reference evidence="7" key="1">
    <citation type="submission" date="2021-10" db="EMBL/GenBank/DDBJ databases">
        <title>Collection of gut derived symbiotic bacterial strains cultured from healthy donors.</title>
        <authorList>
            <person name="Lin H."/>
            <person name="Littmann E."/>
            <person name="Claire K."/>
            <person name="Pamer E."/>
        </authorList>
    </citation>
    <scope>NUCLEOTIDE SEQUENCE</scope>
    <source>
        <strain evidence="7">MSK.23.4</strain>
    </source>
</reference>
<evidence type="ECO:0000256" key="5">
    <source>
        <dbReference type="ARBA" id="ARBA00023136"/>
    </source>
</evidence>
<proteinExistence type="predicted"/>
<dbReference type="PANTHER" id="PTHR22926">
    <property type="entry name" value="PHOSPHO-N-ACETYLMURAMOYL-PENTAPEPTIDE-TRANSFERASE"/>
    <property type="match status" value="1"/>
</dbReference>
<dbReference type="GO" id="GO:0044038">
    <property type="term" value="P:cell wall macromolecule biosynthetic process"/>
    <property type="evidence" value="ECO:0007669"/>
    <property type="project" value="TreeGrafter"/>
</dbReference>
<dbReference type="InterPro" id="IPR000715">
    <property type="entry name" value="Glycosyl_transferase_4"/>
</dbReference>
<dbReference type="EMBL" id="JAJBNC010000682">
    <property type="protein sequence ID" value="MCB5496337.1"/>
    <property type="molecule type" value="Genomic_DNA"/>
</dbReference>
<name>A0AAJ1B414_MEDGN</name>
<feature type="transmembrane region" description="Helical" evidence="6">
    <location>
        <begin position="48"/>
        <end position="67"/>
    </location>
</feature>
<evidence type="ECO:0000256" key="6">
    <source>
        <dbReference type="SAM" id="Phobius"/>
    </source>
</evidence>
<dbReference type="Proteomes" id="UP001297422">
    <property type="component" value="Unassembled WGS sequence"/>
</dbReference>
<evidence type="ECO:0000256" key="3">
    <source>
        <dbReference type="ARBA" id="ARBA00022692"/>
    </source>
</evidence>
<dbReference type="GO" id="GO:0016780">
    <property type="term" value="F:phosphotransferase activity, for other substituted phosphate groups"/>
    <property type="evidence" value="ECO:0007669"/>
    <property type="project" value="InterPro"/>
</dbReference>
<dbReference type="Pfam" id="PF10555">
    <property type="entry name" value="MraY_sig1"/>
    <property type="match status" value="1"/>
</dbReference>
<comment type="subcellular location">
    <subcellularLocation>
        <location evidence="1">Membrane</location>
        <topology evidence="1">Multi-pass membrane protein</topology>
    </subcellularLocation>
</comment>
<evidence type="ECO:0000313" key="7">
    <source>
        <dbReference type="EMBL" id="MCB5496337.1"/>
    </source>
</evidence>
<evidence type="ECO:0000256" key="1">
    <source>
        <dbReference type="ARBA" id="ARBA00004141"/>
    </source>
</evidence>
<gene>
    <name evidence="7" type="ORF">LIQ10_21910</name>
</gene>
<dbReference type="AlphaFoldDB" id="A0AAJ1B414"/>
<keyword evidence="2" id="KW-0808">Transferase</keyword>
<protein>
    <submittedName>
        <fullName evidence="7">Phospho-N-acetylmuramoyl-pentapeptide-transferase</fullName>
    </submittedName>
</protein>
<dbReference type="PANTHER" id="PTHR22926:SF5">
    <property type="entry name" value="PHOSPHO-N-ACETYLMURAMOYL-PENTAPEPTIDE-TRANSFERASE HOMOLOG"/>
    <property type="match status" value="1"/>
</dbReference>
<feature type="non-terminal residue" evidence="7">
    <location>
        <position position="68"/>
    </location>
</feature>
<evidence type="ECO:0000256" key="4">
    <source>
        <dbReference type="ARBA" id="ARBA00022989"/>
    </source>
</evidence>
<feature type="non-terminal residue" evidence="7">
    <location>
        <position position="1"/>
    </location>
</feature>
<evidence type="ECO:0000256" key="2">
    <source>
        <dbReference type="ARBA" id="ARBA00022679"/>
    </source>
</evidence>
<dbReference type="InterPro" id="IPR018480">
    <property type="entry name" value="PNAcMuramoyl-5peptid_Trfase_CS"/>
</dbReference>
<keyword evidence="3 6" id="KW-0812">Transmembrane</keyword>
<dbReference type="GO" id="GO:0005886">
    <property type="term" value="C:plasma membrane"/>
    <property type="evidence" value="ECO:0007669"/>
    <property type="project" value="TreeGrafter"/>
</dbReference>
<sequence>LILAFGIGFILVVLAMPKVIPFLHKMKFGQVEREEGLESHKSNNGTPTMGGIVFVIAAILGAFIVNFN</sequence>
<dbReference type="GO" id="GO:0071555">
    <property type="term" value="P:cell wall organization"/>
    <property type="evidence" value="ECO:0007669"/>
    <property type="project" value="TreeGrafter"/>
</dbReference>
<keyword evidence="5 6" id="KW-0472">Membrane</keyword>